<evidence type="ECO:0000256" key="2">
    <source>
        <dbReference type="PROSITE-ProRule" id="PRU00703"/>
    </source>
</evidence>
<accession>A0A9E8RWS7</accession>
<dbReference type="AlphaFoldDB" id="A0A9E8RWS7"/>
<dbReference type="InterPro" id="IPR046342">
    <property type="entry name" value="CBS_dom_sf"/>
</dbReference>
<evidence type="ECO:0000256" key="1">
    <source>
        <dbReference type="ARBA" id="ARBA00023122"/>
    </source>
</evidence>
<dbReference type="RefSeq" id="WP_275418400.1">
    <property type="nucleotide sequence ID" value="NZ_CP106878.1"/>
</dbReference>
<dbReference type="SMART" id="SM00116">
    <property type="entry name" value="CBS"/>
    <property type="match status" value="2"/>
</dbReference>
<dbReference type="SUPFAM" id="SSF54631">
    <property type="entry name" value="CBS-domain pair"/>
    <property type="match status" value="1"/>
</dbReference>
<dbReference type="PANTHER" id="PTHR43080:SF2">
    <property type="entry name" value="CBS DOMAIN-CONTAINING PROTEIN"/>
    <property type="match status" value="1"/>
</dbReference>
<dbReference type="CDD" id="cd04622">
    <property type="entry name" value="CBS_pair_HRP1_like"/>
    <property type="match status" value="1"/>
</dbReference>
<sequence length="145" mass="16168">MKVANIMTKDVETCTYLDNVYEAAVKMRDYDIGALPIVDGSRLIGIVTDRDIVIRCIAEKLPPSTNVKEIMTRDVKTVTKDQSVEEVSKIMANEQIRRIPVVEGEKLIGIVSLGDLAVENNTDEKAKIALSEISEERSEGEHFMN</sequence>
<name>A0A9E8RWS7_9BACI</name>
<dbReference type="Proteomes" id="UP001164718">
    <property type="component" value="Chromosome"/>
</dbReference>
<gene>
    <name evidence="4" type="ORF">OE104_04610</name>
</gene>
<keyword evidence="1 2" id="KW-0129">CBS domain</keyword>
<dbReference type="EMBL" id="CP106878">
    <property type="protein sequence ID" value="WAA10604.1"/>
    <property type="molecule type" value="Genomic_DNA"/>
</dbReference>
<feature type="domain" description="CBS" evidence="3">
    <location>
        <begin position="7"/>
        <end position="64"/>
    </location>
</feature>
<keyword evidence="5" id="KW-1185">Reference proteome</keyword>
<evidence type="ECO:0000313" key="4">
    <source>
        <dbReference type="EMBL" id="WAA10604.1"/>
    </source>
</evidence>
<dbReference type="PANTHER" id="PTHR43080">
    <property type="entry name" value="CBS DOMAIN-CONTAINING PROTEIN CBSX3, MITOCHONDRIAL"/>
    <property type="match status" value="1"/>
</dbReference>
<dbReference type="Gene3D" id="3.10.580.10">
    <property type="entry name" value="CBS-domain"/>
    <property type="match status" value="1"/>
</dbReference>
<dbReference type="Pfam" id="PF00571">
    <property type="entry name" value="CBS"/>
    <property type="match status" value="2"/>
</dbReference>
<protein>
    <submittedName>
        <fullName evidence="4">CBS domain-containing protein</fullName>
    </submittedName>
</protein>
<dbReference type="KEGG" id="faf:OE104_04610"/>
<dbReference type="PROSITE" id="PS51371">
    <property type="entry name" value="CBS"/>
    <property type="match status" value="2"/>
</dbReference>
<organism evidence="4 5">
    <name type="scientific">Fervidibacillus albus</name>
    <dbReference type="NCBI Taxonomy" id="2980026"/>
    <lineage>
        <taxon>Bacteria</taxon>
        <taxon>Bacillati</taxon>
        <taxon>Bacillota</taxon>
        <taxon>Bacilli</taxon>
        <taxon>Bacillales</taxon>
        <taxon>Bacillaceae</taxon>
        <taxon>Fervidibacillus</taxon>
    </lineage>
</organism>
<evidence type="ECO:0000313" key="5">
    <source>
        <dbReference type="Proteomes" id="UP001164718"/>
    </source>
</evidence>
<evidence type="ECO:0000259" key="3">
    <source>
        <dbReference type="PROSITE" id="PS51371"/>
    </source>
</evidence>
<dbReference type="InterPro" id="IPR051257">
    <property type="entry name" value="Diverse_CBS-Domain"/>
</dbReference>
<proteinExistence type="predicted"/>
<reference evidence="4" key="1">
    <citation type="submission" date="2022-09" db="EMBL/GenBank/DDBJ databases">
        <title>Complete Genomes of Fervidibacillus albus and Fervidibacillus halotolerans isolated from tidal flat sediments.</title>
        <authorList>
            <person name="Kwon K.K."/>
            <person name="Yang S.-H."/>
            <person name="Park M.J."/>
            <person name="Oh H.-M."/>
        </authorList>
    </citation>
    <scope>NUCLEOTIDE SEQUENCE</scope>
    <source>
        <strain evidence="4">MEBiC13591</strain>
    </source>
</reference>
<feature type="domain" description="CBS" evidence="3">
    <location>
        <begin position="71"/>
        <end position="127"/>
    </location>
</feature>
<dbReference type="InterPro" id="IPR000644">
    <property type="entry name" value="CBS_dom"/>
</dbReference>